<proteinExistence type="predicted"/>
<dbReference type="AlphaFoldDB" id="A0A1F6DI06"/>
<comment type="caution">
    <text evidence="1">The sequence shown here is derived from an EMBL/GenBank/DDBJ whole genome shotgun (WGS) entry which is preliminary data.</text>
</comment>
<evidence type="ECO:0000313" key="2">
    <source>
        <dbReference type="Proteomes" id="UP000176377"/>
    </source>
</evidence>
<protein>
    <recommendedName>
        <fullName evidence="3">DNA polymerase III subunit delta</fullName>
    </recommendedName>
</protein>
<dbReference type="InterPro" id="IPR027417">
    <property type="entry name" value="P-loop_NTPase"/>
</dbReference>
<sequence>MQYVGAYLIAGDATTVETLLTRLEKEEVIGKGNPDLYARGYRSFGIDDARDLRERAQRRAFGAGGRVFVIFAPGMTHDAQNALLKVLEEPPADALFFFIVPSPETMLSTLRSRMQRLELEGGAHSELVDTDAFLAAPAQKRLDMLKPLYDHDEDEGRDMGSVLAFLQSLERRFAQEKPSPAWKEGLEAIYRARKFAGDKGSLLKALLEQMALVTPRLPG</sequence>
<evidence type="ECO:0008006" key="3">
    <source>
        <dbReference type="Google" id="ProtNLM"/>
    </source>
</evidence>
<dbReference type="Proteomes" id="UP000176377">
    <property type="component" value="Unassembled WGS sequence"/>
</dbReference>
<dbReference type="Gene3D" id="3.40.50.300">
    <property type="entry name" value="P-loop containing nucleotide triphosphate hydrolases"/>
    <property type="match status" value="1"/>
</dbReference>
<dbReference type="EMBL" id="MFLA01000004">
    <property type="protein sequence ID" value="OGG60642.1"/>
    <property type="molecule type" value="Genomic_DNA"/>
</dbReference>
<organism evidence="1 2">
    <name type="scientific">Candidatus Kaiserbacteria bacterium RIFCSPHIGHO2_01_FULL_56_24</name>
    <dbReference type="NCBI Taxonomy" id="1798487"/>
    <lineage>
        <taxon>Bacteria</taxon>
        <taxon>Candidatus Kaiseribacteriota</taxon>
    </lineage>
</organism>
<reference evidence="1 2" key="1">
    <citation type="journal article" date="2016" name="Nat. Commun.">
        <title>Thousands of microbial genomes shed light on interconnected biogeochemical processes in an aquifer system.</title>
        <authorList>
            <person name="Anantharaman K."/>
            <person name="Brown C.T."/>
            <person name="Hug L.A."/>
            <person name="Sharon I."/>
            <person name="Castelle C.J."/>
            <person name="Probst A.J."/>
            <person name="Thomas B.C."/>
            <person name="Singh A."/>
            <person name="Wilkins M.J."/>
            <person name="Karaoz U."/>
            <person name="Brodie E.L."/>
            <person name="Williams K.H."/>
            <person name="Hubbard S.S."/>
            <person name="Banfield J.F."/>
        </authorList>
    </citation>
    <scope>NUCLEOTIDE SEQUENCE [LARGE SCALE GENOMIC DNA]</scope>
</reference>
<evidence type="ECO:0000313" key="1">
    <source>
        <dbReference type="EMBL" id="OGG60642.1"/>
    </source>
</evidence>
<accession>A0A1F6DI06</accession>
<name>A0A1F6DI06_9BACT</name>
<dbReference type="SUPFAM" id="SSF52540">
    <property type="entry name" value="P-loop containing nucleoside triphosphate hydrolases"/>
    <property type="match status" value="1"/>
</dbReference>
<dbReference type="Pfam" id="PF13177">
    <property type="entry name" value="DNA_pol3_delta2"/>
    <property type="match status" value="1"/>
</dbReference>
<gene>
    <name evidence="1" type="ORF">A2765_03635</name>
</gene>